<proteinExistence type="predicted"/>
<name>A0A7Y0SGC0_VIBPH</name>
<dbReference type="Proteomes" id="UP000518904">
    <property type="component" value="Unassembled WGS sequence"/>
</dbReference>
<protein>
    <submittedName>
        <fullName evidence="1">Uncharacterized protein</fullName>
    </submittedName>
</protein>
<evidence type="ECO:0000313" key="2">
    <source>
        <dbReference type="Proteomes" id="UP000518904"/>
    </source>
</evidence>
<feature type="non-terminal residue" evidence="1">
    <location>
        <position position="1"/>
    </location>
</feature>
<comment type="caution">
    <text evidence="1">The sequence shown here is derived from an EMBL/GenBank/DDBJ whole genome shotgun (WGS) entry which is preliminary data.</text>
</comment>
<evidence type="ECO:0000313" key="1">
    <source>
        <dbReference type="EMBL" id="NMU82858.1"/>
    </source>
</evidence>
<dbReference type="EMBL" id="JABCLB010001036">
    <property type="protein sequence ID" value="NMU82858.1"/>
    <property type="molecule type" value="Genomic_DNA"/>
</dbReference>
<dbReference type="AlphaFoldDB" id="A0A7Y0SGC0"/>
<feature type="non-terminal residue" evidence="1">
    <location>
        <position position="85"/>
    </location>
</feature>
<reference evidence="1 2" key="1">
    <citation type="submission" date="2020-04" db="EMBL/GenBank/DDBJ databases">
        <title>Whole-genome sequencing of Vibrio spp. from China reveals different genetic environments of blaCTX-M-14 among diverse lineages.</title>
        <authorList>
            <person name="Zheng Z."/>
            <person name="Ye L."/>
            <person name="Chen S."/>
        </authorList>
    </citation>
    <scope>NUCLEOTIDE SEQUENCE [LARGE SCALE GENOMIC DNA]</scope>
    <source>
        <strain evidence="1 2">Vb0551</strain>
    </source>
</reference>
<gene>
    <name evidence="1" type="ORF">HKB16_08175</name>
</gene>
<sequence>DRSVQVSNKPSFIYIDAYREGSPTGEQVTVFDFVITEEEKDNYVDSSTGKDIQHFVCKIAEIHADDSLSDIRQVKSSFEFDSVGH</sequence>
<organism evidence="1 2">
    <name type="scientific">Vibrio parahaemolyticus</name>
    <dbReference type="NCBI Taxonomy" id="670"/>
    <lineage>
        <taxon>Bacteria</taxon>
        <taxon>Pseudomonadati</taxon>
        <taxon>Pseudomonadota</taxon>
        <taxon>Gammaproteobacteria</taxon>
        <taxon>Vibrionales</taxon>
        <taxon>Vibrionaceae</taxon>
        <taxon>Vibrio</taxon>
    </lineage>
</organism>
<accession>A0A7Y0SGC0</accession>